<reference evidence="14 15" key="1">
    <citation type="submission" date="2019-09" db="EMBL/GenBank/DDBJ databases">
        <authorList>
            <person name="Chen X.-Y."/>
        </authorList>
    </citation>
    <scope>NUCLEOTIDE SEQUENCE [LARGE SCALE GENOMIC DNA]</scope>
    <source>
        <strain evidence="14 15">NY5</strain>
    </source>
</reference>
<dbReference type="Proteomes" id="UP000323708">
    <property type="component" value="Unassembled WGS sequence"/>
</dbReference>
<dbReference type="InterPro" id="IPR011006">
    <property type="entry name" value="CheY-like_superfamily"/>
</dbReference>
<proteinExistence type="predicted"/>
<accession>A0A5B0X309</accession>
<dbReference type="Gene3D" id="6.10.340.10">
    <property type="match status" value="1"/>
</dbReference>
<dbReference type="InterPro" id="IPR003661">
    <property type="entry name" value="HisK_dim/P_dom"/>
</dbReference>
<name>A0A5B0X309_9GAMM</name>
<dbReference type="Pfam" id="PF00512">
    <property type="entry name" value="HisKA"/>
    <property type="match status" value="1"/>
</dbReference>
<comment type="caution">
    <text evidence="14">The sequence shown here is derived from an EMBL/GenBank/DDBJ whole genome shotgun (WGS) entry which is preliminary data.</text>
</comment>
<dbReference type="SUPFAM" id="SSF52172">
    <property type="entry name" value="CheY-like"/>
    <property type="match status" value="1"/>
</dbReference>
<evidence type="ECO:0000256" key="6">
    <source>
        <dbReference type="ARBA" id="ARBA00022777"/>
    </source>
</evidence>
<dbReference type="Pfam" id="PF00672">
    <property type="entry name" value="HAMP"/>
    <property type="match status" value="1"/>
</dbReference>
<dbReference type="SUPFAM" id="SSF158472">
    <property type="entry name" value="HAMP domain-like"/>
    <property type="match status" value="1"/>
</dbReference>
<dbReference type="GO" id="GO:0005524">
    <property type="term" value="F:ATP binding"/>
    <property type="evidence" value="ECO:0007669"/>
    <property type="project" value="UniProtKB-KW"/>
</dbReference>
<evidence type="ECO:0000259" key="13">
    <source>
        <dbReference type="PROSITE" id="PS50885"/>
    </source>
</evidence>
<feature type="coiled-coil region" evidence="9">
    <location>
        <begin position="913"/>
        <end position="940"/>
    </location>
</feature>
<dbReference type="EC" id="2.7.13.3" evidence="3"/>
<evidence type="ECO:0000256" key="10">
    <source>
        <dbReference type="SAM" id="Phobius"/>
    </source>
</evidence>
<dbReference type="PRINTS" id="PR00344">
    <property type="entry name" value="BCTRLSENSOR"/>
</dbReference>
<dbReference type="InterPro" id="IPR036641">
    <property type="entry name" value="HPT_dom_sf"/>
</dbReference>
<dbReference type="AlphaFoldDB" id="A0A5B0X309"/>
<evidence type="ECO:0000259" key="12">
    <source>
        <dbReference type="PROSITE" id="PS50110"/>
    </source>
</evidence>
<evidence type="ECO:0000313" key="15">
    <source>
        <dbReference type="Proteomes" id="UP000323708"/>
    </source>
</evidence>
<dbReference type="SMART" id="SM00388">
    <property type="entry name" value="HisKA"/>
    <property type="match status" value="1"/>
</dbReference>
<feature type="modified residue" description="4-aspartylphosphate" evidence="8">
    <location>
        <position position="771"/>
    </location>
</feature>
<dbReference type="CDD" id="cd17546">
    <property type="entry name" value="REC_hyHK_CKI1_RcsC-like"/>
    <property type="match status" value="1"/>
</dbReference>
<dbReference type="CDD" id="cd06225">
    <property type="entry name" value="HAMP"/>
    <property type="match status" value="1"/>
</dbReference>
<dbReference type="FunFam" id="3.30.565.10:FF:000010">
    <property type="entry name" value="Sensor histidine kinase RcsC"/>
    <property type="match status" value="1"/>
</dbReference>
<dbReference type="EMBL" id="VTUX01000002">
    <property type="protein sequence ID" value="KAA1193085.1"/>
    <property type="molecule type" value="Genomic_DNA"/>
</dbReference>
<comment type="catalytic activity">
    <reaction evidence="1">
        <text>ATP + protein L-histidine = ADP + protein N-phospho-L-histidine.</text>
        <dbReference type="EC" id="2.7.13.3"/>
    </reaction>
</comment>
<keyword evidence="10" id="KW-0812">Transmembrane</keyword>
<dbReference type="Pfam" id="PF01627">
    <property type="entry name" value="Hpt"/>
    <property type="match status" value="1"/>
</dbReference>
<gene>
    <name evidence="14" type="ORF">F0M18_04360</name>
</gene>
<evidence type="ECO:0000256" key="7">
    <source>
        <dbReference type="ARBA" id="ARBA00023012"/>
    </source>
</evidence>
<evidence type="ECO:0000313" key="14">
    <source>
        <dbReference type="EMBL" id="KAA1193085.1"/>
    </source>
</evidence>
<feature type="domain" description="Histidine kinase" evidence="11">
    <location>
        <begin position="331"/>
        <end position="561"/>
    </location>
</feature>
<dbReference type="GO" id="GO:0005886">
    <property type="term" value="C:plasma membrane"/>
    <property type="evidence" value="ECO:0007669"/>
    <property type="project" value="UniProtKB-SubCell"/>
</dbReference>
<dbReference type="PROSITE" id="PS50110">
    <property type="entry name" value="RESPONSE_REGULATORY"/>
    <property type="match status" value="1"/>
</dbReference>
<feature type="transmembrane region" description="Helical" evidence="10">
    <location>
        <begin position="68"/>
        <end position="87"/>
    </location>
</feature>
<dbReference type="PROSITE" id="PS50109">
    <property type="entry name" value="HIS_KIN"/>
    <property type="match status" value="1"/>
</dbReference>
<dbReference type="SUPFAM" id="SSF55874">
    <property type="entry name" value="ATPase domain of HSP90 chaperone/DNA topoisomerase II/histidine kinase"/>
    <property type="match status" value="1"/>
</dbReference>
<dbReference type="Pfam" id="PF09984">
    <property type="entry name" value="sCache_4"/>
    <property type="match status" value="1"/>
</dbReference>
<evidence type="ECO:0000256" key="2">
    <source>
        <dbReference type="ARBA" id="ARBA00004370"/>
    </source>
</evidence>
<keyword evidence="7" id="KW-0902">Two-component regulatory system</keyword>
<dbReference type="InterPro" id="IPR003594">
    <property type="entry name" value="HATPase_dom"/>
</dbReference>
<keyword evidence="10" id="KW-1133">Transmembrane helix</keyword>
<evidence type="ECO:0000256" key="4">
    <source>
        <dbReference type="ARBA" id="ARBA00022553"/>
    </source>
</evidence>
<keyword evidence="5" id="KW-0808">Transferase</keyword>
<dbReference type="SMART" id="SM00448">
    <property type="entry name" value="REC"/>
    <property type="match status" value="1"/>
</dbReference>
<dbReference type="InterPro" id="IPR036890">
    <property type="entry name" value="HATPase_C_sf"/>
</dbReference>
<dbReference type="SMART" id="SM00304">
    <property type="entry name" value="HAMP"/>
    <property type="match status" value="1"/>
</dbReference>
<dbReference type="GO" id="GO:0000155">
    <property type="term" value="F:phosphorelay sensor kinase activity"/>
    <property type="evidence" value="ECO:0007669"/>
    <property type="project" value="InterPro"/>
</dbReference>
<sequence>MHENAGLRQRASSGVSTGALFSRNQCRRGASSGHSCARPRLLSRCPDARGGSTMTARQRSGGGMRRKILLLAIIPALSISIILTWYFTSTRQAQLTRDLQLLGHTTAEHLAIAGKLALFADNLESLRQIGLGPSSNPAVTGVAFLDSSAEPVLLLSDSGDFQVPGFSGEHMWQNNQYRGDEIWYFRAPVMLETETMTDYDEAGEGGQELLGWSVIGLSQIELFRAQQENLFAGFVIFAIATIIAGFAAWLIGHQIYQPVRDLTTTVETMEAGDLSVRARVAGEREVRILARVINRLAANLNETNIRLKQEVDEATADLRDAMNAKDEFLARVSHELRTPLTTIIGYTHRLERSTLTAEQAEFSHAIQQSSELLLAVINDILDFSRLQHGGLELESIEFNLETALEDVVAMHASGASEKSIELVLLVDSDVPRYCLGDVVRLKQVVNNLLANAVKFTEQGEIVVHAAMQDESGTSPPAGEKNSGVGMEISVQDTGIGIAPEAMDKLFTSFSQADTSINRRFGGSGLGLVICKQLADLLGGDISLQSQVGEGTRASFSISLRRATGANQHLPIPHREAAVAVVDANRWSRRALRSQVTHWTRQVYALESVQELIDLLDNPAPELMAVLISEPPGAVHDEALQRKLTGLREHYEGPIALMRYMLETPDMEGEGWHQALQPMTLLSKPSRRQSVLQWLDSLEQGDTAETEVQNPLDPASGSLNGIEIVIAEDNQFNQDLFRMVLEQEGATVRVANNGAEALQAFRVSGATLVLMDAHMPEVDGIRASQQIVEEAARLEREVVIVGLTADTSSAEHERFIQAGAVEVLSKPVNEDALIETLCRHAEMAYDGGANRSIMDLDSTDVALHAELMAQLGALRRDLAQGAFEQCREILHQLQGLCGLCGIHDLQHGLQQVKTLLANNELAQAEQKIVELENILLQEKRQARV</sequence>
<dbReference type="Pfam" id="PF00072">
    <property type="entry name" value="Response_reg"/>
    <property type="match status" value="1"/>
</dbReference>
<dbReference type="PANTHER" id="PTHR45339">
    <property type="entry name" value="HYBRID SIGNAL TRANSDUCTION HISTIDINE KINASE J"/>
    <property type="match status" value="1"/>
</dbReference>
<feature type="domain" description="HAMP" evidence="13">
    <location>
        <begin position="253"/>
        <end position="305"/>
    </location>
</feature>
<evidence type="ECO:0000256" key="9">
    <source>
        <dbReference type="SAM" id="Coils"/>
    </source>
</evidence>
<dbReference type="CDD" id="cd00082">
    <property type="entry name" value="HisKA"/>
    <property type="match status" value="1"/>
</dbReference>
<keyword evidence="15" id="KW-1185">Reference proteome</keyword>
<keyword evidence="9" id="KW-0175">Coiled coil</keyword>
<evidence type="ECO:0000256" key="1">
    <source>
        <dbReference type="ARBA" id="ARBA00000085"/>
    </source>
</evidence>
<keyword evidence="4 8" id="KW-0597">Phosphoprotein</keyword>
<dbReference type="Gene3D" id="1.10.287.130">
    <property type="match status" value="1"/>
</dbReference>
<dbReference type="CDD" id="cd16922">
    <property type="entry name" value="HATPase_EvgS-ArcB-TorS-like"/>
    <property type="match status" value="1"/>
</dbReference>
<evidence type="ECO:0000259" key="11">
    <source>
        <dbReference type="PROSITE" id="PS50109"/>
    </source>
</evidence>
<keyword evidence="6" id="KW-0418">Kinase</keyword>
<feature type="coiled-coil region" evidence="9">
    <location>
        <begin position="293"/>
        <end position="331"/>
    </location>
</feature>
<keyword evidence="10" id="KW-0472">Membrane</keyword>
<dbReference type="SUPFAM" id="SSF47384">
    <property type="entry name" value="Homodimeric domain of signal transducing histidine kinase"/>
    <property type="match status" value="1"/>
</dbReference>
<evidence type="ECO:0000256" key="3">
    <source>
        <dbReference type="ARBA" id="ARBA00012438"/>
    </source>
</evidence>
<dbReference type="SMART" id="SM00387">
    <property type="entry name" value="HATPase_c"/>
    <property type="match status" value="1"/>
</dbReference>
<dbReference type="InterPro" id="IPR001789">
    <property type="entry name" value="Sig_transdc_resp-reg_receiver"/>
</dbReference>
<dbReference type="Gene3D" id="3.40.50.2300">
    <property type="match status" value="1"/>
</dbReference>
<dbReference type="InterPro" id="IPR008207">
    <property type="entry name" value="Sig_transdc_His_kin_Hpt_dom"/>
</dbReference>
<dbReference type="InterPro" id="IPR019247">
    <property type="entry name" value="Histidine_kinase_BarA_N"/>
</dbReference>
<comment type="subcellular location">
    <subcellularLocation>
        <location evidence="2">Membrane</location>
    </subcellularLocation>
</comment>
<organism evidence="14 15">
    <name type="scientific">Pseudohalioglobus sediminis</name>
    <dbReference type="NCBI Taxonomy" id="2606449"/>
    <lineage>
        <taxon>Bacteria</taxon>
        <taxon>Pseudomonadati</taxon>
        <taxon>Pseudomonadota</taxon>
        <taxon>Gammaproteobacteria</taxon>
        <taxon>Cellvibrionales</taxon>
        <taxon>Halieaceae</taxon>
        <taxon>Pseudohalioglobus</taxon>
    </lineage>
</organism>
<evidence type="ECO:0000256" key="8">
    <source>
        <dbReference type="PROSITE-ProRule" id="PRU00169"/>
    </source>
</evidence>
<feature type="transmembrane region" description="Helical" evidence="10">
    <location>
        <begin position="230"/>
        <end position="251"/>
    </location>
</feature>
<dbReference type="Gene3D" id="1.20.120.160">
    <property type="entry name" value="HPT domain"/>
    <property type="match status" value="1"/>
</dbReference>
<dbReference type="InterPro" id="IPR003660">
    <property type="entry name" value="HAMP_dom"/>
</dbReference>
<evidence type="ECO:0000256" key="5">
    <source>
        <dbReference type="ARBA" id="ARBA00022679"/>
    </source>
</evidence>
<dbReference type="InterPro" id="IPR036097">
    <property type="entry name" value="HisK_dim/P_sf"/>
</dbReference>
<feature type="domain" description="Response regulatory" evidence="12">
    <location>
        <begin position="722"/>
        <end position="840"/>
    </location>
</feature>
<dbReference type="PROSITE" id="PS50885">
    <property type="entry name" value="HAMP"/>
    <property type="match status" value="1"/>
</dbReference>
<protein>
    <recommendedName>
        <fullName evidence="3">histidine kinase</fullName>
        <ecNumber evidence="3">2.7.13.3</ecNumber>
    </recommendedName>
</protein>
<dbReference type="PANTHER" id="PTHR45339:SF5">
    <property type="entry name" value="HISTIDINE KINASE"/>
    <property type="match status" value="1"/>
</dbReference>
<dbReference type="SUPFAM" id="SSF47226">
    <property type="entry name" value="Histidine-containing phosphotransfer domain, HPT domain"/>
    <property type="match status" value="1"/>
</dbReference>
<dbReference type="Pfam" id="PF02518">
    <property type="entry name" value="HATPase_c"/>
    <property type="match status" value="1"/>
</dbReference>
<dbReference type="InterPro" id="IPR004358">
    <property type="entry name" value="Sig_transdc_His_kin-like_C"/>
</dbReference>
<dbReference type="InterPro" id="IPR005467">
    <property type="entry name" value="His_kinase_dom"/>
</dbReference>
<dbReference type="Gene3D" id="3.30.565.10">
    <property type="entry name" value="Histidine kinase-like ATPase, C-terminal domain"/>
    <property type="match status" value="1"/>
</dbReference>